<dbReference type="GO" id="GO:0005737">
    <property type="term" value="C:cytoplasm"/>
    <property type="evidence" value="ECO:0007669"/>
    <property type="project" value="TreeGrafter"/>
</dbReference>
<dbReference type="PANTHER" id="PTHR11129">
    <property type="entry name" value="PROTEIN FARNESYLTRANSFERASE ALPHA SUBUNIT/RAB GERANYLGERANYL TRANSFERASE ALPHA SUBUNIT"/>
    <property type="match status" value="1"/>
</dbReference>
<dbReference type="SUPFAM" id="SSF48439">
    <property type="entry name" value="Protein prenylyltransferase"/>
    <property type="match status" value="1"/>
</dbReference>
<evidence type="ECO:0000256" key="4">
    <source>
        <dbReference type="ARBA" id="ARBA00022737"/>
    </source>
</evidence>
<reference evidence="5 6" key="1">
    <citation type="journal article" date="2018" name="Sci. Rep.">
        <title>Genome sequence of the cauliflower mushroom Sparassis crispa (Hanabiratake) and its association with beneficial usage.</title>
        <authorList>
            <person name="Kiyama R."/>
            <person name="Furutani Y."/>
            <person name="Kawaguchi K."/>
            <person name="Nakanishi T."/>
        </authorList>
    </citation>
    <scope>NUCLEOTIDE SEQUENCE [LARGE SCALE GENOMIC DNA]</scope>
</reference>
<evidence type="ECO:0000256" key="1">
    <source>
        <dbReference type="ARBA" id="ARBA00006734"/>
    </source>
</evidence>
<dbReference type="Pfam" id="PF01239">
    <property type="entry name" value="PPTA"/>
    <property type="match status" value="1"/>
</dbReference>
<accession>A0A401GGJ6</accession>
<dbReference type="EMBL" id="BFAD01000003">
    <property type="protein sequence ID" value="GBE81292.1"/>
    <property type="molecule type" value="Genomic_DNA"/>
</dbReference>
<dbReference type="GO" id="GO:0008318">
    <property type="term" value="F:protein prenyltransferase activity"/>
    <property type="evidence" value="ECO:0007669"/>
    <property type="project" value="InterPro"/>
</dbReference>
<dbReference type="Proteomes" id="UP000287166">
    <property type="component" value="Unassembled WGS sequence"/>
</dbReference>
<comment type="similarity">
    <text evidence="1">Belongs to the protein prenyltransferase subunit alpha family.</text>
</comment>
<evidence type="ECO:0000313" key="5">
    <source>
        <dbReference type="EMBL" id="GBE81292.1"/>
    </source>
</evidence>
<evidence type="ECO:0000256" key="3">
    <source>
        <dbReference type="ARBA" id="ARBA00022679"/>
    </source>
</evidence>
<evidence type="ECO:0000313" key="6">
    <source>
        <dbReference type="Proteomes" id="UP000287166"/>
    </source>
</evidence>
<dbReference type="PROSITE" id="PS51147">
    <property type="entry name" value="PFTA"/>
    <property type="match status" value="1"/>
</dbReference>
<dbReference type="GeneID" id="38778209"/>
<dbReference type="InterPro" id="IPR002088">
    <property type="entry name" value="Prenyl_trans_a"/>
</dbReference>
<organism evidence="5 6">
    <name type="scientific">Sparassis crispa</name>
    <dbReference type="NCBI Taxonomy" id="139825"/>
    <lineage>
        <taxon>Eukaryota</taxon>
        <taxon>Fungi</taxon>
        <taxon>Dikarya</taxon>
        <taxon>Basidiomycota</taxon>
        <taxon>Agaricomycotina</taxon>
        <taxon>Agaricomycetes</taxon>
        <taxon>Polyporales</taxon>
        <taxon>Sparassidaceae</taxon>
        <taxon>Sparassis</taxon>
    </lineage>
</organism>
<keyword evidence="6" id="KW-1185">Reference proteome</keyword>
<comment type="caution">
    <text evidence="5">The sequence shown here is derived from an EMBL/GenBank/DDBJ whole genome shotgun (WGS) entry which is preliminary data.</text>
</comment>
<proteinExistence type="inferred from homology"/>
<dbReference type="AlphaFoldDB" id="A0A401GGJ6"/>
<evidence type="ECO:0000256" key="2">
    <source>
        <dbReference type="ARBA" id="ARBA00022602"/>
    </source>
</evidence>
<keyword evidence="2" id="KW-0637">Prenyltransferase</keyword>
<name>A0A401GGJ6_9APHY</name>
<protein>
    <submittedName>
        <fullName evidence="5">Protein prenyltransferase alpha subunit repeat-containing protein</fullName>
    </submittedName>
</protein>
<dbReference type="RefSeq" id="XP_027612205.1">
    <property type="nucleotide sequence ID" value="XM_027756404.1"/>
</dbReference>
<keyword evidence="3 5" id="KW-0808">Transferase</keyword>
<dbReference type="InParanoid" id="A0A401GGJ6"/>
<keyword evidence="4" id="KW-0677">Repeat</keyword>
<sequence length="438" mass="49522">MEESTIPDILEHLGRLLNTPPISVEIFPGDGYEVVQDTDGTDDTTSRHKPFMFLEDNLGVPQKVLHKAYMFAVRSFAKYRREARILDGDRKVLESLVHSSAVLLLANPAHQTALNVRKRLVLCQVIDPAHEMRFVAALLTVREGAKQSILWHHRRWLFRRLCLTQESADPGDVSTPSFQSDGSLENVAILPGTLQHEFKTISQACEVYPRNYHAWAHRYICFDALVALLSSSSPQHSEYAAVLADEYTSMRQWVERHVSDYTAVQYLCNIHTHLPNRTPASYLTPSIAACPGRPALLRDDHAIIAHARLLVEAYPDHESLWLYLRRSLTISLKSLDCASRTDQCVLTFAHEFLAQEPGRAVTNPSLRSLSAADPRVVHTHACRFLAWYARTNGSLVHIGDTSVKSIVLSDIHDCEIGRLLNLQELFRRQMYGTSETVR</sequence>
<dbReference type="OrthoDB" id="1924260at2759"/>
<dbReference type="PANTHER" id="PTHR11129:SF3">
    <property type="entry name" value="PROTEIN PRENYLTRANSFERASE ALPHA SUBUNIT REPEAT-CONTAINING PROTEIN 1"/>
    <property type="match status" value="1"/>
</dbReference>
<dbReference type="Gene3D" id="1.25.40.120">
    <property type="entry name" value="Protein prenylyltransferase"/>
    <property type="match status" value="1"/>
</dbReference>
<gene>
    <name evidence="5" type="ORF">SCP_0310190</name>
</gene>